<dbReference type="Proteomes" id="UP001055811">
    <property type="component" value="Linkage Group LG06"/>
</dbReference>
<comment type="caution">
    <text evidence="1">The sequence shown here is derived from an EMBL/GenBank/DDBJ whole genome shotgun (WGS) entry which is preliminary data.</text>
</comment>
<name>A0ACB9BPD0_CICIN</name>
<reference evidence="2" key="1">
    <citation type="journal article" date="2022" name="Mol. Ecol. Resour.">
        <title>The genomes of chicory, endive, great burdock and yacon provide insights into Asteraceae palaeo-polyploidization history and plant inulin production.</title>
        <authorList>
            <person name="Fan W."/>
            <person name="Wang S."/>
            <person name="Wang H."/>
            <person name="Wang A."/>
            <person name="Jiang F."/>
            <person name="Liu H."/>
            <person name="Zhao H."/>
            <person name="Xu D."/>
            <person name="Zhang Y."/>
        </authorList>
    </citation>
    <scope>NUCLEOTIDE SEQUENCE [LARGE SCALE GENOMIC DNA]</scope>
    <source>
        <strain evidence="2">cv. Punajuju</strain>
    </source>
</reference>
<accession>A0ACB9BPD0</accession>
<reference evidence="1 2" key="2">
    <citation type="journal article" date="2022" name="Mol. Ecol. Resour.">
        <title>The genomes of chicory, endive, great burdock and yacon provide insights into Asteraceae paleo-polyploidization history and plant inulin production.</title>
        <authorList>
            <person name="Fan W."/>
            <person name="Wang S."/>
            <person name="Wang H."/>
            <person name="Wang A."/>
            <person name="Jiang F."/>
            <person name="Liu H."/>
            <person name="Zhao H."/>
            <person name="Xu D."/>
            <person name="Zhang Y."/>
        </authorList>
    </citation>
    <scope>NUCLEOTIDE SEQUENCE [LARGE SCALE GENOMIC DNA]</scope>
    <source>
        <strain evidence="2">cv. Punajuju</strain>
        <tissue evidence="1">Leaves</tissue>
    </source>
</reference>
<organism evidence="1 2">
    <name type="scientific">Cichorium intybus</name>
    <name type="common">Chicory</name>
    <dbReference type="NCBI Taxonomy" id="13427"/>
    <lineage>
        <taxon>Eukaryota</taxon>
        <taxon>Viridiplantae</taxon>
        <taxon>Streptophyta</taxon>
        <taxon>Embryophyta</taxon>
        <taxon>Tracheophyta</taxon>
        <taxon>Spermatophyta</taxon>
        <taxon>Magnoliopsida</taxon>
        <taxon>eudicotyledons</taxon>
        <taxon>Gunneridae</taxon>
        <taxon>Pentapetalae</taxon>
        <taxon>asterids</taxon>
        <taxon>campanulids</taxon>
        <taxon>Asterales</taxon>
        <taxon>Asteraceae</taxon>
        <taxon>Cichorioideae</taxon>
        <taxon>Cichorieae</taxon>
        <taxon>Cichoriinae</taxon>
        <taxon>Cichorium</taxon>
    </lineage>
</organism>
<dbReference type="EMBL" id="CM042014">
    <property type="protein sequence ID" value="KAI3723835.1"/>
    <property type="molecule type" value="Genomic_DNA"/>
</dbReference>
<keyword evidence="2" id="KW-1185">Reference proteome</keyword>
<evidence type="ECO:0000313" key="2">
    <source>
        <dbReference type="Proteomes" id="UP001055811"/>
    </source>
</evidence>
<protein>
    <submittedName>
        <fullName evidence="1">Uncharacterized protein</fullName>
    </submittedName>
</protein>
<sequence>MQKVLYRLEVSQFFGWFPISVYWLPVDSLWQFTILPSMGLFLCCWYLLHLIRRVPEFLRCCLFVNLALIGSS</sequence>
<proteinExistence type="predicted"/>
<gene>
    <name evidence="1" type="ORF">L2E82_35596</name>
</gene>
<evidence type="ECO:0000313" key="1">
    <source>
        <dbReference type="EMBL" id="KAI3723835.1"/>
    </source>
</evidence>